<gene>
    <name evidence="2" type="ORF">HHUSO_G33415</name>
</gene>
<keyword evidence="1" id="KW-0732">Signal</keyword>
<dbReference type="Pfam" id="PF01122">
    <property type="entry name" value="Cobalamin_bind"/>
    <property type="match status" value="1"/>
</dbReference>
<evidence type="ECO:0000256" key="1">
    <source>
        <dbReference type="SAM" id="SignalP"/>
    </source>
</evidence>
<dbReference type="Gene3D" id="1.50.10.20">
    <property type="match status" value="1"/>
</dbReference>
<evidence type="ECO:0000313" key="3">
    <source>
        <dbReference type="Proteomes" id="UP001369086"/>
    </source>
</evidence>
<accession>A0ABR0Y879</accession>
<feature type="chain" id="PRO_5047053389" evidence="1">
    <location>
        <begin position="23"/>
        <end position="105"/>
    </location>
</feature>
<keyword evidence="3" id="KW-1185">Reference proteome</keyword>
<evidence type="ECO:0000313" key="2">
    <source>
        <dbReference type="EMBL" id="KAK6468628.1"/>
    </source>
</evidence>
<dbReference type="InterPro" id="IPR002157">
    <property type="entry name" value="Cbl-bd_prot"/>
</dbReference>
<protein>
    <submittedName>
        <fullName evidence="2">Transcobalamin-1-like</fullName>
    </submittedName>
</protein>
<dbReference type="EMBL" id="JAHFZB010000043">
    <property type="protein sequence ID" value="KAK6468628.1"/>
    <property type="molecule type" value="Genomic_DNA"/>
</dbReference>
<name>A0ABR0Y879_HUSHU</name>
<proteinExistence type="predicted"/>
<feature type="signal peptide" evidence="1">
    <location>
        <begin position="1"/>
        <end position="22"/>
    </location>
</feature>
<organism evidence="2 3">
    <name type="scientific">Huso huso</name>
    <name type="common">Beluga</name>
    <name type="synonym">Acipenser huso</name>
    <dbReference type="NCBI Taxonomy" id="61971"/>
    <lineage>
        <taxon>Eukaryota</taxon>
        <taxon>Metazoa</taxon>
        <taxon>Chordata</taxon>
        <taxon>Craniata</taxon>
        <taxon>Vertebrata</taxon>
        <taxon>Euteleostomi</taxon>
        <taxon>Actinopterygii</taxon>
        <taxon>Chondrostei</taxon>
        <taxon>Acipenseriformes</taxon>
        <taxon>Acipenseridae</taxon>
        <taxon>Huso</taxon>
    </lineage>
</organism>
<reference evidence="2 3" key="1">
    <citation type="submission" date="2021-05" db="EMBL/GenBank/DDBJ databases">
        <authorList>
            <person name="Zahm M."/>
            <person name="Klopp C."/>
            <person name="Cabau C."/>
            <person name="Kuhl H."/>
            <person name="Suciu R."/>
            <person name="Ciorpac M."/>
            <person name="Holostenco D."/>
            <person name="Gessner J."/>
            <person name="Wuertz S."/>
            <person name="Hohne C."/>
            <person name="Stock M."/>
            <person name="Gislard M."/>
            <person name="Lluch J."/>
            <person name="Milhes M."/>
            <person name="Lampietro C."/>
            <person name="Lopez Roques C."/>
            <person name="Donnadieu C."/>
            <person name="Du K."/>
            <person name="Schartl M."/>
            <person name="Guiguen Y."/>
        </authorList>
    </citation>
    <scope>NUCLEOTIDE SEQUENCE [LARGE SCALE GENOMIC DNA]</scope>
    <source>
        <strain evidence="2">Hh-F2</strain>
        <tissue evidence="2">Blood</tissue>
    </source>
</reference>
<dbReference type="Proteomes" id="UP001369086">
    <property type="component" value="Unassembled WGS sequence"/>
</dbReference>
<sequence>MDRGRMALAVLLLLCVWLPVSLQCSVSENQIGQVTRLLNIMVQSEKSSAASGSTPNPSILLALRLASYHDTATERAMLGRLQADAVKRVQEGKESDSTTNQLTTN</sequence>
<comment type="caution">
    <text evidence="2">The sequence shown here is derived from an EMBL/GenBank/DDBJ whole genome shotgun (WGS) entry which is preliminary data.</text>
</comment>